<dbReference type="Proteomes" id="UP000251692">
    <property type="component" value="Unassembled WGS sequence"/>
</dbReference>
<reference evidence="1 2" key="1">
    <citation type="submission" date="2018-06" db="EMBL/GenBank/DDBJ databases">
        <authorList>
            <person name="Liu Z.-W."/>
        </authorList>
    </citation>
    <scope>NUCLEOTIDE SEQUENCE [LARGE SCALE GENOMIC DNA]</scope>
    <source>
        <strain evidence="1 2">2b14</strain>
    </source>
</reference>
<dbReference type="AlphaFoldDB" id="A0A364RCZ8"/>
<accession>A0A364RCZ8</accession>
<evidence type="ECO:0000313" key="2">
    <source>
        <dbReference type="Proteomes" id="UP000251692"/>
    </source>
</evidence>
<reference evidence="1 2" key="2">
    <citation type="submission" date="2018-07" db="EMBL/GenBank/DDBJ databases">
        <title>Pontibacter sp. 2b14 genomic sequence and assembly.</title>
        <authorList>
            <person name="Du Z.-J."/>
        </authorList>
    </citation>
    <scope>NUCLEOTIDE SEQUENCE [LARGE SCALE GENOMIC DNA]</scope>
    <source>
        <strain evidence="1 2">2b14</strain>
    </source>
</reference>
<sequence>MKPAFFADQAAFRNWLAQHHAHAKELLVGFYKVGSGKASMTWPQSVDQALCYGWIDGVRKSIDAESYCIRFTPRKPKSIWSNVNIKKVAALTEQGLMQPAGLAAFSLRTEARSGVYTFENAPVELDEKFENQLKENTAAWEFYQKQAPSYKRTVASWIMSAKQPATQQNRIQKLISKSEACERI</sequence>
<dbReference type="OrthoDB" id="9796999at2"/>
<evidence type="ECO:0000313" key="1">
    <source>
        <dbReference type="EMBL" id="RAU82026.1"/>
    </source>
</evidence>
<dbReference type="Pfam" id="PF13376">
    <property type="entry name" value="OmdA"/>
    <property type="match status" value="1"/>
</dbReference>
<dbReference type="EMBL" id="QMDV01000004">
    <property type="protein sequence ID" value="RAU82026.1"/>
    <property type="molecule type" value="Genomic_DNA"/>
</dbReference>
<comment type="caution">
    <text evidence="1">The sequence shown here is derived from an EMBL/GenBank/DDBJ whole genome shotgun (WGS) entry which is preliminary data.</text>
</comment>
<gene>
    <name evidence="1" type="ORF">DP923_13275</name>
</gene>
<keyword evidence="2" id="KW-1185">Reference proteome</keyword>
<proteinExistence type="predicted"/>
<name>A0A364RCZ8_9BACT</name>
<organism evidence="1 2">
    <name type="scientific">Pontibacter arcticus</name>
    <dbReference type="NCBI Taxonomy" id="2080288"/>
    <lineage>
        <taxon>Bacteria</taxon>
        <taxon>Pseudomonadati</taxon>
        <taxon>Bacteroidota</taxon>
        <taxon>Cytophagia</taxon>
        <taxon>Cytophagales</taxon>
        <taxon>Hymenobacteraceae</taxon>
        <taxon>Pontibacter</taxon>
    </lineage>
</organism>
<protein>
    <submittedName>
        <fullName evidence="1">Bacteriocin-protection protein</fullName>
    </submittedName>
</protein>